<proteinExistence type="predicted"/>
<evidence type="ECO:0000256" key="1">
    <source>
        <dbReference type="SAM" id="MobiDB-lite"/>
    </source>
</evidence>
<feature type="region of interest" description="Disordered" evidence="1">
    <location>
        <begin position="390"/>
        <end position="431"/>
    </location>
</feature>
<dbReference type="SUPFAM" id="SSF140959">
    <property type="entry name" value="Indolic compounds 2,3-dioxygenase-like"/>
    <property type="match status" value="1"/>
</dbReference>
<protein>
    <submittedName>
        <fullName evidence="2">Tryptophan 2,3-dioxygenase</fullName>
    </submittedName>
</protein>
<dbReference type="Gene3D" id="1.20.58.480">
    <property type="match status" value="1"/>
</dbReference>
<organism evidence="2 3">
    <name type="scientific">Micromonospora vinacea</name>
    <dbReference type="NCBI Taxonomy" id="709878"/>
    <lineage>
        <taxon>Bacteria</taxon>
        <taxon>Bacillati</taxon>
        <taxon>Actinomycetota</taxon>
        <taxon>Actinomycetes</taxon>
        <taxon>Micromonosporales</taxon>
        <taxon>Micromonosporaceae</taxon>
        <taxon>Micromonospora</taxon>
    </lineage>
</organism>
<reference evidence="2 3" key="1">
    <citation type="submission" date="2020-11" db="EMBL/GenBank/DDBJ databases">
        <title>Sequencing the genomes of 1000 actinobacteria strains.</title>
        <authorList>
            <person name="Klenk H.-P."/>
        </authorList>
    </citation>
    <scope>NUCLEOTIDE SEQUENCE [LARGE SCALE GENOMIC DNA]</scope>
    <source>
        <strain evidence="2 3">DSM 101695</strain>
    </source>
</reference>
<dbReference type="RefSeq" id="WP_196924387.1">
    <property type="nucleotide sequence ID" value="NZ_JADOTY010000001.1"/>
</dbReference>
<evidence type="ECO:0000313" key="3">
    <source>
        <dbReference type="Proteomes" id="UP000631791"/>
    </source>
</evidence>
<sequence length="431" mass="47183">MTGTNRLWTLLDTFNLSDYTDRAHREGRDAMRGDAALTEQVRTLTEATAAVRKDSGALGPFARRAVETAGQFLDAQDYLLTHDKPRYEQYASVGLLRHLLRVEGNTATPAERAHVWLVFRRILEAQLEFELAALAGVTSLAKRDFSPQVARDRYLVLADIREMVPGRLGGRPVGSQWLTMPAGGRTLGEVARDRSGAAAIARLLLFPQTTCHDEVAFLAQIQLGECLFWGALLCVRQALAAIGAGDLAGATRHVRAAGQFARPLIKIFHSVRTMPPAHFHGFREQTGNASAVQCESWQMLDAHLYGVLPEKVDALETTPEVRHVLALHRPDFVPLVPVVADLGDSPAERGLRDEIVTLDQRIRAWRAFHTRQLAGRQDPGYLPAGAAASGGTSGYPYLAAQRPPRASAMERGPKRDSDHQAPSGDCKIGSR</sequence>
<dbReference type="Proteomes" id="UP000631791">
    <property type="component" value="Unassembled WGS sequence"/>
</dbReference>
<comment type="caution">
    <text evidence="2">The sequence shown here is derived from an EMBL/GenBank/DDBJ whole genome shotgun (WGS) entry which is preliminary data.</text>
</comment>
<evidence type="ECO:0000313" key="2">
    <source>
        <dbReference type="EMBL" id="MBG6106211.1"/>
    </source>
</evidence>
<dbReference type="InterPro" id="IPR037217">
    <property type="entry name" value="Trp/Indoleamine_2_3_dOase-like"/>
</dbReference>
<name>A0ABS0KC60_9ACTN</name>
<dbReference type="EMBL" id="JADOTY010000001">
    <property type="protein sequence ID" value="MBG6106211.1"/>
    <property type="molecule type" value="Genomic_DNA"/>
</dbReference>
<gene>
    <name evidence="2" type="ORF">IW249_006625</name>
</gene>
<keyword evidence="3" id="KW-1185">Reference proteome</keyword>
<accession>A0ABS0KC60</accession>